<protein>
    <submittedName>
        <fullName evidence="1">Uncharacterized protein</fullName>
    </submittedName>
</protein>
<gene>
    <name evidence="1" type="ORF">A6M21_17015</name>
</gene>
<proteinExistence type="predicted"/>
<dbReference type="RefSeq" id="WP_066666464.1">
    <property type="nucleotide sequence ID" value="NZ_LYVF01000045.1"/>
</dbReference>
<evidence type="ECO:0000313" key="1">
    <source>
        <dbReference type="EMBL" id="OAT86066.1"/>
    </source>
</evidence>
<reference evidence="1 2" key="1">
    <citation type="submission" date="2016-04" db="EMBL/GenBank/DDBJ databases">
        <authorList>
            <person name="Evans L.H."/>
            <person name="Alamgir A."/>
            <person name="Owens N."/>
            <person name="Weber N.D."/>
            <person name="Virtaneva K."/>
            <person name="Barbian K."/>
            <person name="Babar A."/>
            <person name="Rosenke K."/>
        </authorList>
    </citation>
    <scope>NUCLEOTIDE SEQUENCE [LARGE SCALE GENOMIC DNA]</scope>
    <source>
        <strain evidence="1 2">LMa1</strain>
    </source>
</reference>
<dbReference type="EMBL" id="LYVF01000045">
    <property type="protein sequence ID" value="OAT86066.1"/>
    <property type="molecule type" value="Genomic_DNA"/>
</dbReference>
<dbReference type="Proteomes" id="UP000078532">
    <property type="component" value="Unassembled WGS sequence"/>
</dbReference>
<name>A0A1B7LIB7_9FIRM</name>
<sequence>MLLKWVPVRLMCLVAGVDARQRLHALIIAYADCLDDFPEGMPERELISELSVKAAGQAREIRGLFSQLYGYDP</sequence>
<dbReference type="AlphaFoldDB" id="A0A1B7LIB7"/>
<keyword evidence="2" id="KW-1185">Reference proteome</keyword>
<comment type="caution">
    <text evidence="1">The sequence shown here is derived from an EMBL/GenBank/DDBJ whole genome shotgun (WGS) entry which is preliminary data.</text>
</comment>
<organism evidence="1 2">
    <name type="scientific">Desulfotomaculum copahuensis</name>
    <dbReference type="NCBI Taxonomy" id="1838280"/>
    <lineage>
        <taxon>Bacteria</taxon>
        <taxon>Bacillati</taxon>
        <taxon>Bacillota</taxon>
        <taxon>Clostridia</taxon>
        <taxon>Eubacteriales</taxon>
        <taxon>Desulfotomaculaceae</taxon>
        <taxon>Desulfotomaculum</taxon>
    </lineage>
</organism>
<accession>A0A1B7LIB7</accession>
<evidence type="ECO:0000313" key="2">
    <source>
        <dbReference type="Proteomes" id="UP000078532"/>
    </source>
</evidence>